<feature type="compositionally biased region" description="Polar residues" evidence="1">
    <location>
        <begin position="823"/>
        <end position="835"/>
    </location>
</feature>
<dbReference type="InterPro" id="IPR036364">
    <property type="entry name" value="SEA_dom_sf"/>
</dbReference>
<name>A0A6P7SSJ3_9MOLL</name>
<keyword evidence="4" id="KW-1185">Reference proteome</keyword>
<dbReference type="Proteomes" id="UP000515154">
    <property type="component" value="Linkage group LG10"/>
</dbReference>
<dbReference type="Gene3D" id="3.30.70.960">
    <property type="entry name" value="SEA domain"/>
    <property type="match status" value="1"/>
</dbReference>
<feature type="region of interest" description="Disordered" evidence="1">
    <location>
        <begin position="803"/>
        <end position="835"/>
    </location>
</feature>
<gene>
    <name evidence="5 6 7" type="primary">LOC115216395</name>
</gene>
<evidence type="ECO:0000256" key="2">
    <source>
        <dbReference type="SAM" id="Phobius"/>
    </source>
</evidence>
<protein>
    <submittedName>
        <fullName evidence="5 6">Serine-rich adhesin for platelets-like isoform X1</fullName>
    </submittedName>
</protein>
<accession>A0A6P7SSJ3</accession>
<sequence>MESKFSDSTCLEKEFSQQDSSIEFSVVRSSSLLDFLNYSDCITQAEGEPAGSSLTETSAPVSSEHIFQQSNLRKQWIASVSILSFSLMVITITFIMVFLTHGEVITYLHMDVLNVRYHPAMKNKTSKQFKEISVPFCHEINRYIKSSYLSEIQKGCTLKNITKSHSYIGLGVLLAFKNSNKLSSPDQIRDIIISKSNLQLVNQKIYIKINRFLIPYKSLRVHLIKAVSSAAPFFIKETDNHLEFAVPNDVDENTTWNYHLQLSTNKNVTDQTSSVTMVSTEMITDANTETGIIHDSIKRQENSLKAAVTTPSWTSYTGVWGYRFLTAITSKSFDLQHSKELSDVFNFLHNKTPVEKSSDIFTNLTRNISEDITGLDVGKGHNNQSEITQVNLSITTLTPHRENNIDLRTKQENNSHESINVKTGINIKPSGSGWLAIPFQYLTRGSAQSKRNSSSINMNIKHKQQKSHKELPAEFGIINSNEAVTVQNYMANTDMNKDNSLRGSNNLVEITNNPFDLSEKNDSNIFKSTLIPVKTDKSSYKDYIGKQRNLNSDIKNIPVVTNSQRNVTDMLSDIIMGDNNSTLKLPVDTFDETTIRTSQPGTESGNKAIVSDLYLLSSSPNVTRNQLETEKIHIASGLSQDHPNAIISNSDSTTNPFKDMLSSMVNSTTNDRPKAPGMGNVNLTQNQTHMRNIGLKSTDESLFMQDVSITPLTNKYLNKSDYIDTTSRSSTNRDQQPVILQKVTTKRSQQDFIALQASTTNRILQAVVISESDRNRDQQGIITSQKPTTNWNQQIVGILQSNRDRAQQNVDTPQSTRNRDQQGIDTAQKPTTNVNQHVVDISQLNRDWAKQDVGSTQPTGNRDQLSGVTLHEFTTVKGQLVAVTQKSIIDLNQQDASLQMYTVTVTTPYHRTYTTVEPPPPQHSQGIVSPTIPITESNTDTTVWSQDLNLLKNTVKADNDNLTIRAGHRADFQIDNNIKKEQPTDSEEDIGVTTFMSAGFGWVKIPVNKTLPDNNIRNDTHYIFTKKGYKKPMKLSTVTESMKGSLLASIITNNTDRLTTNQNVDVTNTKPLHSFHPTQNSTATRLNVIKPVDSNVLASFAPEEELVTSKITEKNVIYMVNHDTSIVNPLEINANTNYNSITNTLNITTAFTPNITQRKVQHSASTESSPRSISTEIKHLQNVPTFGQNKSLTQKSLLNVTSDLLQVSSSKWSQDLTKTHPLHTSVPQFKSDTTQNVPTTSNQFISSPKFISDQQQFTNNSLNREAMTVSSPKPLTSINSFTTPNPPYMGLVSSSNQSVMKLKVTQNSIPDNVFGVKAVTATASSFTATQSSLEKKQKTSNS</sequence>
<evidence type="ECO:0000313" key="5">
    <source>
        <dbReference type="RefSeq" id="XP_029641255.2"/>
    </source>
</evidence>
<dbReference type="KEGG" id="osn:115216395"/>
<dbReference type="Pfam" id="PF01390">
    <property type="entry name" value="SEA"/>
    <property type="match status" value="1"/>
</dbReference>
<organism evidence="4 5">
    <name type="scientific">Octopus sinensis</name>
    <name type="common">East Asian common octopus</name>
    <dbReference type="NCBI Taxonomy" id="2607531"/>
    <lineage>
        <taxon>Eukaryota</taxon>
        <taxon>Metazoa</taxon>
        <taxon>Spiralia</taxon>
        <taxon>Lophotrochozoa</taxon>
        <taxon>Mollusca</taxon>
        <taxon>Cephalopoda</taxon>
        <taxon>Coleoidea</taxon>
        <taxon>Octopodiformes</taxon>
        <taxon>Octopoda</taxon>
        <taxon>Incirrata</taxon>
        <taxon>Octopodidae</taxon>
        <taxon>Octopus</taxon>
    </lineage>
</organism>
<reference evidence="5 6" key="1">
    <citation type="submission" date="2025-08" db="UniProtKB">
        <authorList>
            <consortium name="RefSeq"/>
        </authorList>
    </citation>
    <scope>IDENTIFICATION</scope>
</reference>
<keyword evidence="2" id="KW-0472">Membrane</keyword>
<evidence type="ECO:0000256" key="1">
    <source>
        <dbReference type="SAM" id="MobiDB-lite"/>
    </source>
</evidence>
<keyword evidence="2" id="KW-1133">Transmembrane helix</keyword>
<feature type="transmembrane region" description="Helical" evidence="2">
    <location>
        <begin position="76"/>
        <end position="99"/>
    </location>
</feature>
<dbReference type="RefSeq" id="XP_036362493.1">
    <property type="nucleotide sequence ID" value="XM_036506600.1"/>
</dbReference>
<evidence type="ECO:0000259" key="3">
    <source>
        <dbReference type="Pfam" id="PF01390"/>
    </source>
</evidence>
<dbReference type="RefSeq" id="XP_029641255.2">
    <property type="nucleotide sequence ID" value="XM_029785395.2"/>
</dbReference>
<dbReference type="RefSeq" id="XP_036362494.1">
    <property type="nucleotide sequence ID" value="XM_036506601.1"/>
</dbReference>
<feature type="compositionally biased region" description="Polar residues" evidence="1">
    <location>
        <begin position="1225"/>
        <end position="1245"/>
    </location>
</feature>
<feature type="domain" description="SEA" evidence="3">
    <location>
        <begin position="108"/>
        <end position="194"/>
    </location>
</feature>
<keyword evidence="2" id="KW-0812">Transmembrane</keyword>
<evidence type="ECO:0000313" key="4">
    <source>
        <dbReference type="Proteomes" id="UP000515154"/>
    </source>
</evidence>
<evidence type="ECO:0000313" key="6">
    <source>
        <dbReference type="RefSeq" id="XP_036362493.1"/>
    </source>
</evidence>
<feature type="region of interest" description="Disordered" evidence="1">
    <location>
        <begin position="1222"/>
        <end position="1245"/>
    </location>
</feature>
<dbReference type="InterPro" id="IPR000082">
    <property type="entry name" value="SEA_dom"/>
</dbReference>
<proteinExistence type="predicted"/>
<evidence type="ECO:0000313" key="7">
    <source>
        <dbReference type="RefSeq" id="XP_036362494.1"/>
    </source>
</evidence>
<feature type="compositionally biased region" description="Polar residues" evidence="1">
    <location>
        <begin position="803"/>
        <end position="816"/>
    </location>
</feature>